<name>A0ABM0GKJ3_SACKO</name>
<dbReference type="CDD" id="cd17920">
    <property type="entry name" value="DEXHc_RecQ"/>
    <property type="match status" value="1"/>
</dbReference>
<dbReference type="SMART" id="SM00487">
    <property type="entry name" value="DEXDc"/>
    <property type="match status" value="1"/>
</dbReference>
<keyword evidence="7" id="KW-1185">Reference proteome</keyword>
<dbReference type="PANTHER" id="PTHR13710:SF105">
    <property type="entry name" value="ATP-DEPENDENT DNA HELICASE Q1"/>
    <property type="match status" value="1"/>
</dbReference>
<dbReference type="Pfam" id="PF00270">
    <property type="entry name" value="DEAD"/>
    <property type="match status" value="1"/>
</dbReference>
<evidence type="ECO:0000256" key="1">
    <source>
        <dbReference type="ARBA" id="ARBA00005446"/>
    </source>
</evidence>
<evidence type="ECO:0000256" key="3">
    <source>
        <dbReference type="ARBA" id="ARBA00023235"/>
    </source>
</evidence>
<dbReference type="Gene3D" id="3.40.50.300">
    <property type="entry name" value="P-loop containing nucleotide triphosphate hydrolases"/>
    <property type="match status" value="1"/>
</dbReference>
<dbReference type="GeneID" id="100369651"/>
<dbReference type="SUPFAM" id="SSF52540">
    <property type="entry name" value="P-loop containing nucleoside triphosphate hydrolases"/>
    <property type="match status" value="1"/>
</dbReference>
<evidence type="ECO:0000313" key="8">
    <source>
        <dbReference type="RefSeq" id="XP_002731911.2"/>
    </source>
</evidence>
<evidence type="ECO:0000313" key="7">
    <source>
        <dbReference type="Proteomes" id="UP000694865"/>
    </source>
</evidence>
<dbReference type="Proteomes" id="UP000694865">
    <property type="component" value="Unplaced"/>
</dbReference>
<evidence type="ECO:0000256" key="2">
    <source>
        <dbReference type="ARBA" id="ARBA00023125"/>
    </source>
</evidence>
<sequence length="246" mass="27528">MNSIKQAIVELESKLNIQLKSEQKRGIASLYRGEDALIILPTGFGKSLIYSLAPKAFNICSENSGSIILVISPLISLMVDQVKRCLKYGISAALIGSAQHDHHVARQVRDGECQVVFASPEAILSRSWRKVLISDVYQRNLIGIAIDEAHCVDLWGNDFRRDFMNLKELRSLVPPYVPMTALTATATSRCRQAIINSLGLSPTLEIIEATPNRPNIFYSTIQSDDVMQSLRWLVEELQEKGRDCRK</sequence>
<dbReference type="EC" id="5.6.2.4" evidence="5"/>
<dbReference type="PANTHER" id="PTHR13710">
    <property type="entry name" value="DNA HELICASE RECQ FAMILY MEMBER"/>
    <property type="match status" value="1"/>
</dbReference>
<evidence type="ECO:0000256" key="5">
    <source>
        <dbReference type="ARBA" id="ARBA00034808"/>
    </source>
</evidence>
<reference evidence="8" key="1">
    <citation type="submission" date="2025-08" db="UniProtKB">
        <authorList>
            <consortium name="RefSeq"/>
        </authorList>
    </citation>
    <scope>IDENTIFICATION</scope>
    <source>
        <tissue evidence="8">Testes</tissue>
    </source>
</reference>
<comment type="similarity">
    <text evidence="1">Belongs to the helicase family. RecQ subfamily.</text>
</comment>
<dbReference type="InterPro" id="IPR014001">
    <property type="entry name" value="Helicase_ATP-bd"/>
</dbReference>
<dbReference type="InterPro" id="IPR027417">
    <property type="entry name" value="P-loop_NTPase"/>
</dbReference>
<evidence type="ECO:0000256" key="4">
    <source>
        <dbReference type="ARBA" id="ARBA00034617"/>
    </source>
</evidence>
<dbReference type="InterPro" id="IPR011545">
    <property type="entry name" value="DEAD/DEAH_box_helicase_dom"/>
</dbReference>
<keyword evidence="3" id="KW-0413">Isomerase</keyword>
<dbReference type="PROSITE" id="PS51192">
    <property type="entry name" value="HELICASE_ATP_BIND_1"/>
    <property type="match status" value="1"/>
</dbReference>
<proteinExistence type="inferred from homology"/>
<feature type="non-terminal residue" evidence="8">
    <location>
        <position position="246"/>
    </location>
</feature>
<keyword evidence="2" id="KW-0238">DNA-binding</keyword>
<evidence type="ECO:0000259" key="6">
    <source>
        <dbReference type="PROSITE" id="PS51192"/>
    </source>
</evidence>
<comment type="catalytic activity">
    <reaction evidence="4">
        <text>Couples ATP hydrolysis with the unwinding of duplex DNA by translocating in the 3'-5' direction.</text>
        <dbReference type="EC" id="5.6.2.4"/>
    </reaction>
</comment>
<dbReference type="RefSeq" id="XP_002731911.2">
    <property type="nucleotide sequence ID" value="XM_002731865.2"/>
</dbReference>
<accession>A0ABM0GKJ3</accession>
<protein>
    <recommendedName>
        <fullName evidence="5">DNA 3'-5' helicase</fullName>
        <ecNumber evidence="5">5.6.2.4</ecNumber>
    </recommendedName>
</protein>
<organism evidence="7 8">
    <name type="scientific">Saccoglossus kowalevskii</name>
    <name type="common">Acorn worm</name>
    <dbReference type="NCBI Taxonomy" id="10224"/>
    <lineage>
        <taxon>Eukaryota</taxon>
        <taxon>Metazoa</taxon>
        <taxon>Hemichordata</taxon>
        <taxon>Enteropneusta</taxon>
        <taxon>Harrimaniidae</taxon>
        <taxon>Saccoglossus</taxon>
    </lineage>
</organism>
<gene>
    <name evidence="8" type="primary">LOC100369651</name>
</gene>
<feature type="domain" description="Helicase ATP-binding" evidence="6">
    <location>
        <begin position="27"/>
        <end position="204"/>
    </location>
</feature>